<evidence type="ECO:0000256" key="3">
    <source>
        <dbReference type="ARBA" id="ARBA00023242"/>
    </source>
</evidence>
<dbReference type="EMBL" id="JH431845">
    <property type="status" value="NOT_ANNOTATED_CDS"/>
    <property type="molecule type" value="Genomic_DNA"/>
</dbReference>
<dbReference type="SUPFAM" id="SSF56235">
    <property type="entry name" value="N-terminal nucleophile aminohydrolases (Ntn hydrolases)"/>
    <property type="match status" value="1"/>
</dbReference>
<comment type="subcellular location">
    <subcellularLocation>
        <location evidence="6">Cytoplasm</location>
    </subcellularLocation>
    <subcellularLocation>
        <location evidence="6">Nucleus</location>
    </subcellularLocation>
</comment>
<dbReference type="GO" id="GO:0051603">
    <property type="term" value="P:proteolysis involved in protein catabolic process"/>
    <property type="evidence" value="ECO:0007669"/>
    <property type="project" value="InterPro"/>
</dbReference>
<dbReference type="EnsemblMetazoa" id="SMAR015063-RA">
    <property type="protein sequence ID" value="SMAR015063-PA"/>
    <property type="gene ID" value="SMAR015063"/>
</dbReference>
<comment type="subunit">
    <text evidence="5">The 26S proteasome consists of a 20S proteasome core and two 19S regulatory subunits. The 20S proteasome core is composed of 28 subunits that are arranged in four stacked rings, resulting in a barrel-shaped structure. The two end rings are each formed by seven alpha subunits, and the two central rings are each formed by seven beta subunits. The catalytic chamber with the active sites is on the inside of the barrel.</text>
</comment>
<dbReference type="eggNOG" id="KOG0185">
    <property type="taxonomic scope" value="Eukaryota"/>
</dbReference>
<evidence type="ECO:0000313" key="7">
    <source>
        <dbReference type="EnsemblMetazoa" id="SMAR015063-PA"/>
    </source>
</evidence>
<dbReference type="STRING" id="126957.T1JMI3"/>
<reference evidence="7" key="2">
    <citation type="submission" date="2015-02" db="UniProtKB">
        <authorList>
            <consortium name="EnsemblMetazoa"/>
        </authorList>
    </citation>
    <scope>IDENTIFICATION</scope>
</reference>
<evidence type="ECO:0000256" key="6">
    <source>
        <dbReference type="PIRNR" id="PIRNR001213"/>
    </source>
</evidence>
<comment type="similarity">
    <text evidence="6">Belongs to the peptidase T1B family.</text>
</comment>
<keyword evidence="3 6" id="KW-0539">Nucleus</keyword>
<dbReference type="OMA" id="QPIMRRY"/>
<dbReference type="Pfam" id="PF00227">
    <property type="entry name" value="Proteasome"/>
    <property type="match status" value="1"/>
</dbReference>
<dbReference type="PANTHER" id="PTHR32194">
    <property type="entry name" value="METALLOPROTEASE TLDD"/>
    <property type="match status" value="1"/>
</dbReference>
<evidence type="ECO:0000256" key="1">
    <source>
        <dbReference type="ARBA" id="ARBA00022490"/>
    </source>
</evidence>
<dbReference type="CDD" id="cd03760">
    <property type="entry name" value="proteasome_beta_type_4"/>
    <property type="match status" value="1"/>
</dbReference>
<comment type="function">
    <text evidence="4">Non-catalytic component of the proteasome, a multicatalytic proteinase complex which is characterized by its ability to cleave peptides with Arg, Phe, Tyr, Leu, and Glu adjacent to the leaving group at neutral or slightly basic pH. The proteasome has an ATP-dependent proteolytic activity.</text>
</comment>
<dbReference type="Proteomes" id="UP000014500">
    <property type="component" value="Unassembled WGS sequence"/>
</dbReference>
<sequence>MASKQDVVNNFMDKALWKYGPKPGSFYNFPSSSTDSHTGISKRTLNPTTTGTSVLGLAYKGGVVIAADTLGSYGSLARFRDCSRVMKVNDFTILGCGGDYADFQYLKNVIEQKVIDEECLYDEFTIKPRALHSWITRVLYNRRSQFDPFWTTFIVGGVQDGEPFLGHADKLGTAFECSHIATGYGAYIALPMLRKALEENEKTGKELNQRQAIGILVNCLRVLYYRDARSFYRYEFAIASKDGTKIEGPHQIDSNWDIAHYQGGTL</sequence>
<dbReference type="PROSITE" id="PS51476">
    <property type="entry name" value="PROTEASOME_BETA_2"/>
    <property type="match status" value="1"/>
</dbReference>
<dbReference type="InterPro" id="IPR016050">
    <property type="entry name" value="Proteasome_bsu_CS"/>
</dbReference>
<dbReference type="InterPro" id="IPR016295">
    <property type="entry name" value="Proteasome_beta4"/>
</dbReference>
<organism evidence="7 8">
    <name type="scientific">Strigamia maritima</name>
    <name type="common">European centipede</name>
    <name type="synonym">Geophilus maritimus</name>
    <dbReference type="NCBI Taxonomy" id="126957"/>
    <lineage>
        <taxon>Eukaryota</taxon>
        <taxon>Metazoa</taxon>
        <taxon>Ecdysozoa</taxon>
        <taxon>Arthropoda</taxon>
        <taxon>Myriapoda</taxon>
        <taxon>Chilopoda</taxon>
        <taxon>Pleurostigmophora</taxon>
        <taxon>Geophilomorpha</taxon>
        <taxon>Linotaeniidae</taxon>
        <taxon>Strigamia</taxon>
    </lineage>
</organism>
<dbReference type="PhylomeDB" id="T1JMI3"/>
<dbReference type="GO" id="GO:0019774">
    <property type="term" value="C:proteasome core complex, beta-subunit complex"/>
    <property type="evidence" value="ECO:0007669"/>
    <property type="project" value="UniProtKB-UniRule"/>
</dbReference>
<keyword evidence="8" id="KW-1185">Reference proteome</keyword>
<dbReference type="PROSITE" id="PS00854">
    <property type="entry name" value="PROTEASOME_BETA_1"/>
    <property type="match status" value="1"/>
</dbReference>
<dbReference type="InterPro" id="IPR023333">
    <property type="entry name" value="Proteasome_suB-type"/>
</dbReference>
<name>T1JMI3_STRMM</name>
<keyword evidence="2 6" id="KW-0647">Proteasome</keyword>
<dbReference type="HOGENOM" id="CLU_072435_2_0_1"/>
<dbReference type="GO" id="GO:0005634">
    <property type="term" value="C:nucleus"/>
    <property type="evidence" value="ECO:0007669"/>
    <property type="project" value="UniProtKB-SubCell"/>
</dbReference>
<accession>T1JMI3</accession>
<dbReference type="FunFam" id="3.60.20.10:FF:000014">
    <property type="entry name" value="Proteasome subunit beta type-7"/>
    <property type="match status" value="1"/>
</dbReference>
<evidence type="ECO:0000313" key="8">
    <source>
        <dbReference type="Proteomes" id="UP000014500"/>
    </source>
</evidence>
<evidence type="ECO:0000256" key="2">
    <source>
        <dbReference type="ARBA" id="ARBA00022942"/>
    </source>
</evidence>
<evidence type="ECO:0000256" key="5">
    <source>
        <dbReference type="ARBA" id="ARBA00026071"/>
    </source>
</evidence>
<protein>
    <recommendedName>
        <fullName evidence="6">Proteasome subunit beta</fullName>
    </recommendedName>
</protein>
<dbReference type="Gene3D" id="3.60.20.10">
    <property type="entry name" value="Glutamine Phosphoribosylpyrophosphate, subunit 1, domain 1"/>
    <property type="match status" value="1"/>
</dbReference>
<evidence type="ECO:0000256" key="4">
    <source>
        <dbReference type="ARBA" id="ARBA00024953"/>
    </source>
</evidence>
<dbReference type="InterPro" id="IPR001353">
    <property type="entry name" value="Proteasome_sua/b"/>
</dbReference>
<dbReference type="PIRSF" id="PIRSF001213">
    <property type="entry name" value="Psome_endopept_beta"/>
    <property type="match status" value="1"/>
</dbReference>
<dbReference type="AlphaFoldDB" id="T1JMI3"/>
<keyword evidence="1 6" id="KW-0963">Cytoplasm</keyword>
<dbReference type="GO" id="GO:0005737">
    <property type="term" value="C:cytoplasm"/>
    <property type="evidence" value="ECO:0007669"/>
    <property type="project" value="UniProtKB-SubCell"/>
</dbReference>
<dbReference type="PANTHER" id="PTHR32194:SF6">
    <property type="entry name" value="PROTEASOME SUBUNIT BETA"/>
    <property type="match status" value="1"/>
</dbReference>
<proteinExistence type="inferred from homology"/>
<dbReference type="InterPro" id="IPR029055">
    <property type="entry name" value="Ntn_hydrolases_N"/>
</dbReference>
<reference evidence="8" key="1">
    <citation type="submission" date="2011-05" db="EMBL/GenBank/DDBJ databases">
        <authorList>
            <person name="Richards S.R."/>
            <person name="Qu J."/>
            <person name="Jiang H."/>
            <person name="Jhangiani S.N."/>
            <person name="Agravi P."/>
            <person name="Goodspeed R."/>
            <person name="Gross S."/>
            <person name="Mandapat C."/>
            <person name="Jackson L."/>
            <person name="Mathew T."/>
            <person name="Pu L."/>
            <person name="Thornton R."/>
            <person name="Saada N."/>
            <person name="Wilczek-Boney K.B."/>
            <person name="Lee S."/>
            <person name="Kovar C."/>
            <person name="Wu Y."/>
            <person name="Scherer S.E."/>
            <person name="Worley K.C."/>
            <person name="Muzny D.M."/>
            <person name="Gibbs R."/>
        </authorList>
    </citation>
    <scope>NUCLEOTIDE SEQUENCE</scope>
    <source>
        <strain evidence="8">Brora</strain>
    </source>
</reference>